<dbReference type="EMBL" id="VGIR01000126">
    <property type="protein sequence ID" value="MBM3332734.1"/>
    <property type="molecule type" value="Genomic_DNA"/>
</dbReference>
<reference evidence="2" key="1">
    <citation type="submission" date="2019-03" db="EMBL/GenBank/DDBJ databases">
        <title>Lake Tanganyika Metagenome-Assembled Genomes (MAGs).</title>
        <authorList>
            <person name="Tran P."/>
        </authorList>
    </citation>
    <scope>NUCLEOTIDE SEQUENCE</scope>
    <source>
        <strain evidence="2">K_DeepCast_150m_m2_040</strain>
    </source>
</reference>
<organism evidence="2 3">
    <name type="scientific">candidate division WOR-3 bacterium</name>
    <dbReference type="NCBI Taxonomy" id="2052148"/>
    <lineage>
        <taxon>Bacteria</taxon>
        <taxon>Bacteria division WOR-3</taxon>
    </lineage>
</organism>
<gene>
    <name evidence="2" type="ORF">FJY68_12960</name>
</gene>
<protein>
    <submittedName>
        <fullName evidence="2">Uncharacterized protein</fullName>
    </submittedName>
</protein>
<evidence type="ECO:0000256" key="1">
    <source>
        <dbReference type="SAM" id="MobiDB-lite"/>
    </source>
</evidence>
<sequence>MARPSRWHPVMLPDDYIRKMKQTLEEVEAKVEDEARYEPDPDFFPASDETASRLDRPCEGP</sequence>
<dbReference type="AlphaFoldDB" id="A0A937XHR7"/>
<proteinExistence type="predicted"/>
<feature type="region of interest" description="Disordered" evidence="1">
    <location>
        <begin position="32"/>
        <end position="61"/>
    </location>
</feature>
<feature type="compositionally biased region" description="Basic and acidic residues" evidence="1">
    <location>
        <begin position="50"/>
        <end position="61"/>
    </location>
</feature>
<name>A0A937XHR7_UNCW3</name>
<evidence type="ECO:0000313" key="3">
    <source>
        <dbReference type="Proteomes" id="UP000779900"/>
    </source>
</evidence>
<accession>A0A937XHR7</accession>
<dbReference type="Proteomes" id="UP000779900">
    <property type="component" value="Unassembled WGS sequence"/>
</dbReference>
<evidence type="ECO:0000313" key="2">
    <source>
        <dbReference type="EMBL" id="MBM3332734.1"/>
    </source>
</evidence>
<comment type="caution">
    <text evidence="2">The sequence shown here is derived from an EMBL/GenBank/DDBJ whole genome shotgun (WGS) entry which is preliminary data.</text>
</comment>